<keyword evidence="2" id="KW-1185">Reference proteome</keyword>
<comment type="caution">
    <text evidence="1">The sequence shown here is derived from an EMBL/GenBank/DDBJ whole genome shotgun (WGS) entry which is preliminary data.</text>
</comment>
<reference evidence="1" key="2">
    <citation type="submission" date="2020-02" db="EMBL/GenBank/DDBJ databases">
        <authorList>
            <person name="Gilchrist C.L.M."/>
            <person name="Chooi Y.-H."/>
        </authorList>
    </citation>
    <scope>NUCLEOTIDE SEQUENCE</scope>
    <source>
        <strain evidence="1">MST-FP2251</strain>
    </source>
</reference>
<dbReference type="Proteomes" id="UP001194746">
    <property type="component" value="Unassembled WGS sequence"/>
</dbReference>
<sequence length="105" mass="11710">MADISFDSNKAINLMDPNVKSIDIKYINGGDTEIRREENKTCEGESESCIVNFNDGSRKRFQASTSHRFGPNDLARIIGPELGGRQVRVVDNRDNGGDYFLAPDE</sequence>
<dbReference type="EMBL" id="VCAU01000042">
    <property type="protein sequence ID" value="KAF9888844.1"/>
    <property type="molecule type" value="Genomic_DNA"/>
</dbReference>
<dbReference type="AlphaFoldDB" id="A0AAD4CLQ9"/>
<evidence type="ECO:0000313" key="1">
    <source>
        <dbReference type="EMBL" id="KAF9888844.1"/>
    </source>
</evidence>
<protein>
    <submittedName>
        <fullName evidence="1">Uncharacterized protein</fullName>
    </submittedName>
</protein>
<accession>A0AAD4CLQ9</accession>
<organism evidence="1 2">
    <name type="scientific">Aspergillus nanangensis</name>
    <dbReference type="NCBI Taxonomy" id="2582783"/>
    <lineage>
        <taxon>Eukaryota</taxon>
        <taxon>Fungi</taxon>
        <taxon>Dikarya</taxon>
        <taxon>Ascomycota</taxon>
        <taxon>Pezizomycotina</taxon>
        <taxon>Eurotiomycetes</taxon>
        <taxon>Eurotiomycetidae</taxon>
        <taxon>Eurotiales</taxon>
        <taxon>Aspergillaceae</taxon>
        <taxon>Aspergillus</taxon>
        <taxon>Aspergillus subgen. Circumdati</taxon>
    </lineage>
</organism>
<evidence type="ECO:0000313" key="2">
    <source>
        <dbReference type="Proteomes" id="UP001194746"/>
    </source>
</evidence>
<name>A0AAD4CLQ9_ASPNN</name>
<proteinExistence type="predicted"/>
<reference evidence="1" key="1">
    <citation type="journal article" date="2019" name="Beilstein J. Org. Chem.">
        <title>Nanangenines: drimane sesquiterpenoids as the dominant metabolite cohort of a novel Australian fungus, Aspergillus nanangensis.</title>
        <authorList>
            <person name="Lacey H.J."/>
            <person name="Gilchrist C.L.M."/>
            <person name="Crombie A."/>
            <person name="Kalaitzis J.A."/>
            <person name="Vuong D."/>
            <person name="Rutledge P.J."/>
            <person name="Turner P."/>
            <person name="Pitt J.I."/>
            <person name="Lacey E."/>
            <person name="Chooi Y.H."/>
            <person name="Piggott A.M."/>
        </authorList>
    </citation>
    <scope>NUCLEOTIDE SEQUENCE</scope>
    <source>
        <strain evidence="1">MST-FP2251</strain>
    </source>
</reference>
<gene>
    <name evidence="1" type="ORF">FE257_008213</name>
</gene>